<dbReference type="EMBL" id="CP031148">
    <property type="protein sequence ID" value="AXG08765.1"/>
    <property type="molecule type" value="Genomic_DNA"/>
</dbReference>
<dbReference type="PANTHER" id="PTHR34300">
    <property type="entry name" value="QUEUOSINE PRECURSOR TRANSPORTER-RELATED"/>
    <property type="match status" value="1"/>
</dbReference>
<dbReference type="NCBIfam" id="TIGR00697">
    <property type="entry name" value="queuosine precursor transporter"/>
    <property type="match status" value="1"/>
</dbReference>
<sequence length="247" mass="26492">MSADDWPVGRVAILALFVTALVTAQLTASKLLAIPLPTAVPRIGNTIFLPGAALAYALTFFASDCYGELYGRRDAQVMVNVGFVMNFVLLALVWSTILAPARNPEFAAQFEGVLAPATNIVAGSLLAYLVSQNWDVIVFHRLREATDGDFLWLRNIVSTATSQAIDTVIFVGIAFYLLPRYVGIGMETPWSVVVTLMLGQYLLKLLIALVDTPFVYAVVGIVRSRADAAAKAAAAASAGETESVDDF</sequence>
<evidence type="ECO:0000256" key="1">
    <source>
        <dbReference type="HAMAP-Rule" id="MF_02088"/>
    </source>
</evidence>
<dbReference type="AlphaFoldDB" id="A0A345E993"/>
<dbReference type="InterPro" id="IPR003744">
    <property type="entry name" value="YhhQ"/>
</dbReference>
<keyword evidence="1" id="KW-1003">Cell membrane</keyword>
<comment type="function">
    <text evidence="1">Involved in the import of queuosine (Q) precursors, required for Q precursor salvage.</text>
</comment>
<dbReference type="RefSeq" id="WP_114584560.1">
    <property type="nucleotide sequence ID" value="NZ_CP031148.1"/>
</dbReference>
<comment type="similarity">
    <text evidence="1">Belongs to the vitamin uptake transporter (VUT/ECF) (TC 2.A.88) family. Q precursor transporter subfamily.</text>
</comment>
<keyword evidence="1" id="KW-0472">Membrane</keyword>
<dbReference type="HAMAP" id="MF_02088">
    <property type="entry name" value="Q_prec_transport"/>
    <property type="match status" value="1"/>
</dbReference>
<gene>
    <name evidence="3" type="ORF">DU484_02195</name>
    <name evidence="2" type="ORF">DU500_02600</name>
</gene>
<organism evidence="3 4">
    <name type="scientific">Haloplanus rubicundus</name>
    <dbReference type="NCBI Taxonomy" id="1547898"/>
    <lineage>
        <taxon>Archaea</taxon>
        <taxon>Methanobacteriati</taxon>
        <taxon>Methanobacteriota</taxon>
        <taxon>Stenosarchaea group</taxon>
        <taxon>Halobacteria</taxon>
        <taxon>Halobacteriales</taxon>
        <taxon>Haloferacaceae</taxon>
        <taxon>Haloplanus</taxon>
    </lineage>
</organism>
<dbReference type="Pfam" id="PF02592">
    <property type="entry name" value="Vut_1"/>
    <property type="match status" value="1"/>
</dbReference>
<evidence type="ECO:0000313" key="5">
    <source>
        <dbReference type="Proteomes" id="UP000253273"/>
    </source>
</evidence>
<evidence type="ECO:0000313" key="4">
    <source>
        <dbReference type="Proteomes" id="UP000252985"/>
    </source>
</evidence>
<dbReference type="Proteomes" id="UP000252985">
    <property type="component" value="Chromosome"/>
</dbReference>
<dbReference type="GO" id="GO:0022857">
    <property type="term" value="F:transmembrane transporter activity"/>
    <property type="evidence" value="ECO:0007669"/>
    <property type="project" value="UniProtKB-UniRule"/>
</dbReference>
<keyword evidence="1" id="KW-1133">Transmembrane helix</keyword>
<proteinExistence type="inferred from homology"/>
<accession>A0A345E993</accession>
<keyword evidence="1" id="KW-0813">Transport</keyword>
<evidence type="ECO:0000313" key="3">
    <source>
        <dbReference type="EMBL" id="AXG08765.1"/>
    </source>
</evidence>
<feature type="transmembrane region" description="Helical" evidence="1">
    <location>
        <begin position="113"/>
        <end position="130"/>
    </location>
</feature>
<reference evidence="3 4" key="1">
    <citation type="submission" date="2018-07" db="EMBL/GenBank/DDBJ databases">
        <title>Genome sequences of Haloplanus sp. CBA1112.</title>
        <authorList>
            <person name="Kim Y.B."/>
            <person name="Roh S.W."/>
        </authorList>
    </citation>
    <scope>NUCLEOTIDE SEQUENCE [LARGE SCALE GENOMIC DNA]</scope>
    <source>
        <strain evidence="3 4">CBA1112</strain>
    </source>
</reference>
<keyword evidence="5" id="KW-1185">Reference proteome</keyword>
<dbReference type="EMBL" id="CP031150">
    <property type="protein sequence ID" value="AXG05410.1"/>
    <property type="molecule type" value="Genomic_DNA"/>
</dbReference>
<name>A0A345E993_9EURY</name>
<reference evidence="2 5" key="2">
    <citation type="submission" date="2018-07" db="EMBL/GenBank/DDBJ databases">
        <title>Genome sequences of Haloplanus sp. CBA1113.</title>
        <authorList>
            <person name="Kim Y.B."/>
            <person name="Roh S.W."/>
        </authorList>
    </citation>
    <scope>NUCLEOTIDE SEQUENCE [LARGE SCALE GENOMIC DNA]</scope>
    <source>
        <strain evidence="2 5">CBA1113</strain>
    </source>
</reference>
<evidence type="ECO:0000313" key="2">
    <source>
        <dbReference type="EMBL" id="AXG05410.1"/>
    </source>
</evidence>
<dbReference type="Proteomes" id="UP000253273">
    <property type="component" value="Chromosome"/>
</dbReference>
<feature type="transmembrane region" description="Helical" evidence="1">
    <location>
        <begin position="43"/>
        <end position="65"/>
    </location>
</feature>
<feature type="transmembrane region" description="Helical" evidence="1">
    <location>
        <begin position="77"/>
        <end position="101"/>
    </location>
</feature>
<dbReference type="GeneID" id="37285751"/>
<dbReference type="KEGG" id="haq:DU484_02195"/>
<dbReference type="KEGG" id="haj:DU500_02600"/>
<keyword evidence="1" id="KW-0812">Transmembrane</keyword>
<dbReference type="GO" id="GO:0005886">
    <property type="term" value="C:plasma membrane"/>
    <property type="evidence" value="ECO:0007669"/>
    <property type="project" value="UniProtKB-SubCell"/>
</dbReference>
<comment type="subcellular location">
    <subcellularLocation>
        <location evidence="1">Cell membrane</location>
        <topology evidence="1">Multi-pass membrane protein</topology>
    </subcellularLocation>
</comment>
<protein>
    <recommendedName>
        <fullName evidence="1">Probable queuosine precursor transporter</fullName>
        <shortName evidence="1">Q precursor transporter</shortName>
    </recommendedName>
</protein>
<feature type="transmembrane region" description="Helical" evidence="1">
    <location>
        <begin position="198"/>
        <end position="222"/>
    </location>
</feature>
<dbReference type="PANTHER" id="PTHR34300:SF2">
    <property type="entry name" value="QUEUOSINE PRECURSOR TRANSPORTER-RELATED"/>
    <property type="match status" value="1"/>
</dbReference>
<dbReference type="OrthoDB" id="82146at2157"/>
<accession>A0A345DZN8</accession>